<gene>
    <name evidence="2" type="ORF">NDU88_000756</name>
</gene>
<organism evidence="2 3">
    <name type="scientific">Pleurodeles waltl</name>
    <name type="common">Iberian ribbed newt</name>
    <dbReference type="NCBI Taxonomy" id="8319"/>
    <lineage>
        <taxon>Eukaryota</taxon>
        <taxon>Metazoa</taxon>
        <taxon>Chordata</taxon>
        <taxon>Craniata</taxon>
        <taxon>Vertebrata</taxon>
        <taxon>Euteleostomi</taxon>
        <taxon>Amphibia</taxon>
        <taxon>Batrachia</taxon>
        <taxon>Caudata</taxon>
        <taxon>Salamandroidea</taxon>
        <taxon>Salamandridae</taxon>
        <taxon>Pleurodelinae</taxon>
        <taxon>Pleurodeles</taxon>
    </lineage>
</organism>
<sequence length="169" mass="18637">MSSKTVPITFSSHYATQLLVVRRVAYFSMAYLQKSNESKDLGDTQLAVSLLQSLEGTGQKILDEAQQTTGKARLQKYQQLYNTSHLCMQNPDVSVKASDAVMAARALATGEVTQCAHADWERLTTNFTGSKSRQSAMMSLHGANKRKPRTPEGTTYHGRNTQCSFGARL</sequence>
<comment type="caution">
    <text evidence="2">The sequence shown here is derived from an EMBL/GenBank/DDBJ whole genome shotgun (WGS) entry which is preliminary data.</text>
</comment>
<reference evidence="2" key="1">
    <citation type="journal article" date="2022" name="bioRxiv">
        <title>Sequencing and chromosome-scale assembly of the giantPleurodeles waltlgenome.</title>
        <authorList>
            <person name="Brown T."/>
            <person name="Elewa A."/>
            <person name="Iarovenko S."/>
            <person name="Subramanian E."/>
            <person name="Araus A.J."/>
            <person name="Petzold A."/>
            <person name="Susuki M."/>
            <person name="Suzuki K.-i.T."/>
            <person name="Hayashi T."/>
            <person name="Toyoda A."/>
            <person name="Oliveira C."/>
            <person name="Osipova E."/>
            <person name="Leigh N.D."/>
            <person name="Simon A."/>
            <person name="Yun M.H."/>
        </authorList>
    </citation>
    <scope>NUCLEOTIDE SEQUENCE</scope>
    <source>
        <strain evidence="2">20211129_DDA</strain>
        <tissue evidence="2">Liver</tissue>
    </source>
</reference>
<protein>
    <submittedName>
        <fullName evidence="2">Uncharacterized protein</fullName>
    </submittedName>
</protein>
<keyword evidence="3" id="KW-1185">Reference proteome</keyword>
<proteinExistence type="predicted"/>
<feature type="region of interest" description="Disordered" evidence="1">
    <location>
        <begin position="131"/>
        <end position="160"/>
    </location>
</feature>
<evidence type="ECO:0000313" key="2">
    <source>
        <dbReference type="EMBL" id="KAJ1213117.1"/>
    </source>
</evidence>
<dbReference type="Proteomes" id="UP001066276">
    <property type="component" value="Chromosome 1_1"/>
</dbReference>
<dbReference type="EMBL" id="JANPWB010000001">
    <property type="protein sequence ID" value="KAJ1213117.1"/>
    <property type="molecule type" value="Genomic_DNA"/>
</dbReference>
<evidence type="ECO:0000256" key="1">
    <source>
        <dbReference type="SAM" id="MobiDB-lite"/>
    </source>
</evidence>
<dbReference type="AlphaFoldDB" id="A0AAV7WJU3"/>
<name>A0AAV7WJU3_PLEWA</name>
<evidence type="ECO:0000313" key="3">
    <source>
        <dbReference type="Proteomes" id="UP001066276"/>
    </source>
</evidence>
<accession>A0AAV7WJU3</accession>